<dbReference type="InterPro" id="IPR036413">
    <property type="entry name" value="YaeB-like_sf"/>
</dbReference>
<evidence type="ECO:0000256" key="2">
    <source>
        <dbReference type="ARBA" id="ARBA00033753"/>
    </source>
</evidence>
<dbReference type="PANTHER" id="PTHR12818:SF0">
    <property type="entry name" value="TRNA (ADENINE(37)-N6)-METHYLTRANSFERASE"/>
    <property type="match status" value="1"/>
</dbReference>
<name>A0A897MYB4_9EURY</name>
<proteinExistence type="inferred from homology"/>
<dbReference type="Pfam" id="PF01980">
    <property type="entry name" value="TrmO_N"/>
    <property type="match status" value="1"/>
</dbReference>
<evidence type="ECO:0000259" key="3">
    <source>
        <dbReference type="PROSITE" id="PS51668"/>
    </source>
</evidence>
<dbReference type="NCBIfam" id="TIGR00104">
    <property type="entry name" value="tRNA_TsaA"/>
    <property type="match status" value="1"/>
</dbReference>
<dbReference type="Gene3D" id="2.40.30.70">
    <property type="entry name" value="YaeB-like"/>
    <property type="match status" value="1"/>
</dbReference>
<dbReference type="PANTHER" id="PTHR12818">
    <property type="entry name" value="TRNA (ADENINE(37)-N6)-METHYLTRANSFERASE"/>
    <property type="match status" value="1"/>
</dbReference>
<gene>
    <name evidence="4" type="primary">tsaA</name>
    <name evidence="4" type="ORF">HSR121_1107</name>
</gene>
<dbReference type="GO" id="GO:0032259">
    <property type="term" value="P:methylation"/>
    <property type="evidence" value="ECO:0007669"/>
    <property type="project" value="UniProtKB-KW"/>
</dbReference>
<dbReference type="CDD" id="cd09281">
    <property type="entry name" value="UPF0066"/>
    <property type="match status" value="1"/>
</dbReference>
<feature type="domain" description="TsaA-like" evidence="3">
    <location>
        <begin position="48"/>
        <end position="180"/>
    </location>
</feature>
<dbReference type="Proteomes" id="UP000663525">
    <property type="component" value="Chromosome"/>
</dbReference>
<comment type="similarity">
    <text evidence="2">Belongs to the tRNA methyltransferase O family.</text>
</comment>
<dbReference type="GO" id="GO:0008168">
    <property type="term" value="F:methyltransferase activity"/>
    <property type="evidence" value="ECO:0007669"/>
    <property type="project" value="UniProtKB-KW"/>
</dbReference>
<dbReference type="InterPro" id="IPR023370">
    <property type="entry name" value="TrmO-like_N"/>
</dbReference>
<dbReference type="AlphaFoldDB" id="A0A897MYB4"/>
<keyword evidence="4" id="KW-0808">Transferase</keyword>
<evidence type="ECO:0000313" key="4">
    <source>
        <dbReference type="EMBL" id="QSG05454.1"/>
    </source>
</evidence>
<evidence type="ECO:0000256" key="1">
    <source>
        <dbReference type="ARBA" id="ARBA00022691"/>
    </source>
</evidence>
<dbReference type="InterPro" id="IPR040372">
    <property type="entry name" value="YaeB-like"/>
</dbReference>
<evidence type="ECO:0000313" key="5">
    <source>
        <dbReference type="Proteomes" id="UP000663525"/>
    </source>
</evidence>
<protein>
    <submittedName>
        <fullName evidence="4">tRNA (Thr-GGU) A37 N-methylase</fullName>
    </submittedName>
</protein>
<dbReference type="SUPFAM" id="SSF118196">
    <property type="entry name" value="YaeB-like"/>
    <property type="match status" value="1"/>
</dbReference>
<reference evidence="4" key="1">
    <citation type="submission" date="2020-11" db="EMBL/GenBank/DDBJ databases">
        <title>Carbohydrate-dependent, anaerobic sulfur respiration: A novel catabolism in halophilic archaea.</title>
        <authorList>
            <person name="Sorokin D.Y."/>
            <person name="Messina E."/>
            <person name="Smedile F."/>
            <person name="La Cono V."/>
            <person name="Hallsworth J.E."/>
            <person name="Yakimov M.M."/>
        </authorList>
    </citation>
    <scope>NUCLEOTIDE SEQUENCE</scope>
    <source>
        <strain evidence="4">HSR12-1</strain>
    </source>
</reference>
<dbReference type="EMBL" id="CP064787">
    <property type="protein sequence ID" value="QSG05454.1"/>
    <property type="molecule type" value="Genomic_DNA"/>
</dbReference>
<dbReference type="InterPro" id="IPR036414">
    <property type="entry name" value="YaeB_N_sf"/>
</dbReference>
<keyword evidence="1" id="KW-0949">S-adenosyl-L-methionine</keyword>
<sequence>MRKTKQEFDVAETFAAICDDQGAHPVSQRNCHYRTIGIRNMDDRSISYEPIGEISTPFDRAEGMPIQPSVAAETTGVVEFDPEYAPALRDLDGFSHCILLYHFHASDADADLTVTPFLDATEHGLFSTRAPRRPNSIGISVVAVDDVDDATLTVTGIDVLDGTPLLDVKPFVPEFDVPDRTESGWIAAAADGDGREYADDRFV</sequence>
<accession>A0A897MYB4</accession>
<dbReference type="PROSITE" id="PS51668">
    <property type="entry name" value="TSAA_2"/>
    <property type="match status" value="1"/>
</dbReference>
<organism evidence="4 5">
    <name type="scientific">Halapricum desulfuricans</name>
    <dbReference type="NCBI Taxonomy" id="2841257"/>
    <lineage>
        <taxon>Archaea</taxon>
        <taxon>Methanobacteriati</taxon>
        <taxon>Methanobacteriota</taxon>
        <taxon>Stenosarchaea group</taxon>
        <taxon>Halobacteria</taxon>
        <taxon>Halobacteriales</taxon>
        <taxon>Haloarculaceae</taxon>
        <taxon>Halapricum</taxon>
    </lineage>
</organism>
<keyword evidence="4" id="KW-0489">Methyltransferase</keyword>